<dbReference type="Proteomes" id="UP000048984">
    <property type="component" value="Unassembled WGS sequence"/>
</dbReference>
<keyword evidence="2 4" id="KW-0238">DNA-binding</keyword>
<name>A0A0P6VVV3_9HYPH</name>
<dbReference type="STRING" id="665126.ABB55_25375"/>
<dbReference type="Pfam" id="PF00440">
    <property type="entry name" value="TetR_N"/>
    <property type="match status" value="1"/>
</dbReference>
<organism evidence="6 7">
    <name type="scientific">Prosthecodimorpha hirschii</name>
    <dbReference type="NCBI Taxonomy" id="665126"/>
    <lineage>
        <taxon>Bacteria</taxon>
        <taxon>Pseudomonadati</taxon>
        <taxon>Pseudomonadota</taxon>
        <taxon>Alphaproteobacteria</taxon>
        <taxon>Hyphomicrobiales</taxon>
        <taxon>Ancalomicrobiaceae</taxon>
        <taxon>Prosthecodimorpha</taxon>
    </lineage>
</organism>
<feature type="domain" description="HTH tetR-type" evidence="5">
    <location>
        <begin position="6"/>
        <end position="66"/>
    </location>
</feature>
<evidence type="ECO:0000313" key="6">
    <source>
        <dbReference type="EMBL" id="KPL55149.1"/>
    </source>
</evidence>
<evidence type="ECO:0000259" key="5">
    <source>
        <dbReference type="PROSITE" id="PS50977"/>
    </source>
</evidence>
<keyword evidence="7" id="KW-1185">Reference proteome</keyword>
<dbReference type="Pfam" id="PF16925">
    <property type="entry name" value="TetR_C_13"/>
    <property type="match status" value="1"/>
</dbReference>
<dbReference type="SUPFAM" id="SSF48498">
    <property type="entry name" value="Tetracyclin repressor-like, C-terminal domain"/>
    <property type="match status" value="1"/>
</dbReference>
<dbReference type="InterPro" id="IPR009057">
    <property type="entry name" value="Homeodomain-like_sf"/>
</dbReference>
<dbReference type="InterPro" id="IPR011075">
    <property type="entry name" value="TetR_C"/>
</dbReference>
<dbReference type="InterPro" id="IPR036271">
    <property type="entry name" value="Tet_transcr_reg_TetR-rel_C_sf"/>
</dbReference>
<dbReference type="AlphaFoldDB" id="A0A0P6VVV3"/>
<dbReference type="RefSeq" id="WP_054361316.1">
    <property type="nucleotide sequence ID" value="NZ_LJYW01000001.1"/>
</dbReference>
<dbReference type="Gene3D" id="1.10.357.10">
    <property type="entry name" value="Tetracycline Repressor, domain 2"/>
    <property type="match status" value="1"/>
</dbReference>
<comment type="caution">
    <text evidence="6">The sequence shown here is derived from an EMBL/GenBank/DDBJ whole genome shotgun (WGS) entry which is preliminary data.</text>
</comment>
<evidence type="ECO:0000256" key="2">
    <source>
        <dbReference type="ARBA" id="ARBA00023125"/>
    </source>
</evidence>
<feature type="DNA-binding region" description="H-T-H motif" evidence="4">
    <location>
        <begin position="29"/>
        <end position="48"/>
    </location>
</feature>
<reference evidence="6 7" key="1">
    <citation type="submission" date="2015-09" db="EMBL/GenBank/DDBJ databases">
        <authorList>
            <person name="Jackson K.R."/>
            <person name="Lunt B.L."/>
            <person name="Fisher J.N.B."/>
            <person name="Gardner A.V."/>
            <person name="Bailey M.E."/>
            <person name="Deus L.M."/>
            <person name="Earl A.S."/>
            <person name="Gibby P.D."/>
            <person name="Hartmann K.A."/>
            <person name="Liu J.E."/>
            <person name="Manci A.M."/>
            <person name="Nielsen D.A."/>
            <person name="Solomon M.B."/>
            <person name="Breakwell D.P."/>
            <person name="Burnett S.H."/>
            <person name="Grose J.H."/>
        </authorList>
    </citation>
    <scope>NUCLEOTIDE SEQUENCE [LARGE SCALE GENOMIC DNA]</scope>
    <source>
        <strain evidence="6 7">16</strain>
    </source>
</reference>
<accession>A0A0P6VVV3</accession>
<evidence type="ECO:0000256" key="4">
    <source>
        <dbReference type="PROSITE-ProRule" id="PRU00335"/>
    </source>
</evidence>
<dbReference type="Gene3D" id="1.10.10.60">
    <property type="entry name" value="Homeodomain-like"/>
    <property type="match status" value="1"/>
</dbReference>
<evidence type="ECO:0000256" key="1">
    <source>
        <dbReference type="ARBA" id="ARBA00023015"/>
    </source>
</evidence>
<evidence type="ECO:0000256" key="3">
    <source>
        <dbReference type="ARBA" id="ARBA00023163"/>
    </source>
</evidence>
<sequence>MSRPRSFDETDVLEAAIDCFWARGLEATSVRDLAGRMGINGPSLYNAFGDKRSLFMRALEHYAVRSMRERIGRMERLPDPKAAIAAFFGELISASLADPDRRGCLIVNTALEVAPHDPEIAILIAAYLDEIEAFFRRALVRAAAGGDLAPSVEPTDMARLLLGLVIAVRVMARTVSDRSRLDGMVRPILALIQARPDIRTPA</sequence>
<dbReference type="PANTHER" id="PTHR47506">
    <property type="entry name" value="TRANSCRIPTIONAL REGULATORY PROTEIN"/>
    <property type="match status" value="1"/>
</dbReference>
<dbReference type="InterPro" id="IPR001647">
    <property type="entry name" value="HTH_TetR"/>
</dbReference>
<dbReference type="SUPFAM" id="SSF46689">
    <property type="entry name" value="Homeodomain-like"/>
    <property type="match status" value="1"/>
</dbReference>
<reference evidence="6 7" key="2">
    <citation type="submission" date="2015-10" db="EMBL/GenBank/DDBJ databases">
        <title>Draft Genome Sequence of Prosthecomicrobium hirschii ATCC 27832.</title>
        <authorList>
            <person name="Daniel J."/>
            <person name="Givan S.A."/>
            <person name="Brun Y.V."/>
            <person name="Brown P.J."/>
        </authorList>
    </citation>
    <scope>NUCLEOTIDE SEQUENCE [LARGE SCALE GENOMIC DNA]</scope>
    <source>
        <strain evidence="6 7">16</strain>
    </source>
</reference>
<dbReference type="PANTHER" id="PTHR47506:SF1">
    <property type="entry name" value="HTH-TYPE TRANSCRIPTIONAL REGULATOR YJDC"/>
    <property type="match status" value="1"/>
</dbReference>
<keyword evidence="3" id="KW-0804">Transcription</keyword>
<protein>
    <submittedName>
        <fullName evidence="6">TetR family transcriptional regulator</fullName>
    </submittedName>
</protein>
<evidence type="ECO:0000313" key="7">
    <source>
        <dbReference type="Proteomes" id="UP000048984"/>
    </source>
</evidence>
<dbReference type="PROSITE" id="PS01081">
    <property type="entry name" value="HTH_TETR_1"/>
    <property type="match status" value="1"/>
</dbReference>
<dbReference type="InterPro" id="IPR023772">
    <property type="entry name" value="DNA-bd_HTH_TetR-type_CS"/>
</dbReference>
<dbReference type="PROSITE" id="PS50977">
    <property type="entry name" value="HTH_TETR_2"/>
    <property type="match status" value="1"/>
</dbReference>
<gene>
    <name evidence="6" type="ORF">ABB55_25375</name>
</gene>
<proteinExistence type="predicted"/>
<dbReference type="EMBL" id="LJYW01000001">
    <property type="protein sequence ID" value="KPL55149.1"/>
    <property type="molecule type" value="Genomic_DNA"/>
</dbReference>
<keyword evidence="1" id="KW-0805">Transcription regulation</keyword>
<dbReference type="GO" id="GO:0003677">
    <property type="term" value="F:DNA binding"/>
    <property type="evidence" value="ECO:0007669"/>
    <property type="project" value="UniProtKB-UniRule"/>
</dbReference>